<dbReference type="GO" id="GO:0005524">
    <property type="term" value="F:ATP binding"/>
    <property type="evidence" value="ECO:0007669"/>
    <property type="project" value="UniProtKB-KW"/>
</dbReference>
<dbReference type="STRING" id="649349.Lbys_2154"/>
<gene>
    <name evidence="6" type="ordered locus">Lbys_2154</name>
</gene>
<evidence type="ECO:0000313" key="7">
    <source>
        <dbReference type="Proteomes" id="UP000007435"/>
    </source>
</evidence>
<dbReference type="SUPFAM" id="SSF52540">
    <property type="entry name" value="P-loop containing nucleoside triphosphate hydrolases"/>
    <property type="match status" value="2"/>
</dbReference>
<dbReference type="GO" id="GO:0016887">
    <property type="term" value="F:ATP hydrolysis activity"/>
    <property type="evidence" value="ECO:0007669"/>
    <property type="project" value="InterPro"/>
</dbReference>
<accession>E4RUF9</accession>
<dbReference type="InterPro" id="IPR003593">
    <property type="entry name" value="AAA+_ATPase"/>
</dbReference>
<protein>
    <submittedName>
        <fullName evidence="6">ABC transporter related protein</fullName>
    </submittedName>
</protein>
<dbReference type="PANTHER" id="PTHR43117:SF4">
    <property type="entry name" value="OSMOPROTECTANT IMPORT ATP-BINDING PROTEIN OSMV"/>
    <property type="match status" value="1"/>
</dbReference>
<dbReference type="Gene3D" id="3.40.50.300">
    <property type="entry name" value="P-loop containing nucleotide triphosphate hydrolases"/>
    <property type="match status" value="2"/>
</dbReference>
<evidence type="ECO:0000259" key="5">
    <source>
        <dbReference type="PROSITE" id="PS50893"/>
    </source>
</evidence>
<dbReference type="PROSITE" id="PS50893">
    <property type="entry name" value="ABC_TRANSPORTER_2"/>
    <property type="match status" value="2"/>
</dbReference>
<dbReference type="EMBL" id="CP002305">
    <property type="protein sequence ID" value="ADQ17850.1"/>
    <property type="molecule type" value="Genomic_DNA"/>
</dbReference>
<dbReference type="InterPro" id="IPR027417">
    <property type="entry name" value="P-loop_NTPase"/>
</dbReference>
<dbReference type="InterPro" id="IPR003439">
    <property type="entry name" value="ABC_transporter-like_ATP-bd"/>
</dbReference>
<keyword evidence="3" id="KW-0547">Nucleotide-binding</keyword>
<dbReference type="KEGG" id="lby:Lbys_2154"/>
<dbReference type="AlphaFoldDB" id="E4RUF9"/>
<keyword evidence="2" id="KW-0813">Transport</keyword>
<evidence type="ECO:0000256" key="2">
    <source>
        <dbReference type="ARBA" id="ARBA00022448"/>
    </source>
</evidence>
<dbReference type="RefSeq" id="WP_013408896.1">
    <property type="nucleotide sequence ID" value="NC_014655.1"/>
</dbReference>
<dbReference type="PANTHER" id="PTHR43117">
    <property type="entry name" value="OSMOPROTECTANT IMPORT ATP-BINDING PROTEIN OSMV"/>
    <property type="match status" value="1"/>
</dbReference>
<evidence type="ECO:0000256" key="4">
    <source>
        <dbReference type="ARBA" id="ARBA00022840"/>
    </source>
</evidence>
<feature type="domain" description="ABC transporter" evidence="5">
    <location>
        <begin position="263"/>
        <end position="485"/>
    </location>
</feature>
<dbReference type="HOGENOM" id="CLU_000604_45_0_10"/>
<keyword evidence="4" id="KW-0067">ATP-binding</keyword>
<dbReference type="Proteomes" id="UP000007435">
    <property type="component" value="Chromosome"/>
</dbReference>
<evidence type="ECO:0000256" key="1">
    <source>
        <dbReference type="ARBA" id="ARBA00005417"/>
    </source>
</evidence>
<comment type="similarity">
    <text evidence="1">Belongs to the ABC transporter superfamily.</text>
</comment>
<dbReference type="Pfam" id="PF00005">
    <property type="entry name" value="ABC_tran"/>
    <property type="match status" value="2"/>
</dbReference>
<keyword evidence="7" id="KW-1185">Reference proteome</keyword>
<feature type="domain" description="ABC transporter" evidence="5">
    <location>
        <begin position="3"/>
        <end position="249"/>
    </location>
</feature>
<sequence length="485" mass="55888">MRICLENVSVKKNEDLILKNLNFASEYPENWAIMGPSGSGKSTFLDLLAGKIFPSQGKFLKDKELKIISVSRDYSFHRIVGNAYQYYQQRYNVYDAEVGPTLYQVLQDQVLPLYTIDASSVELPPLTYSEEEVYKTAKTFRVDHLLDRRITSLSNGETRRSLLTYWMLKKPDILLLDNPFSGLDIQSRAALRQILESLENTRIFLVAEPKDLPKGFNKVILFNKGEIQYQGDLEQMPQLQEVTYIPDFSGLHHAEEANFSTALRLINTNVFYGEKQALFDLNWEVKKGECWAVLGPNGSGKSTLMSLLTGDNPQAYKNEMYLFDRRRGTGESIWDIKKNIGFVSPELHLFFHKLTPVWKVIGSGFFDAMGLFRKLTVEQEGLIDEYLYRFQLSSLKFRRLDQLSSGQQRFVLLIRALIKNPPLLVLDEPCQGLDHNQMVSFRETLDHLVRAQKKTLIYITHYKEEIPSCVNHFLHLEEGRVVQSS</sequence>
<reference evidence="6 7" key="2">
    <citation type="journal article" date="2011" name="Stand. Genomic Sci.">
        <title>Complete genome sequence of Leadbetterella byssophila type strain (4M15).</title>
        <authorList>
            <person name="Abt B."/>
            <person name="Teshima H."/>
            <person name="Lucas S."/>
            <person name="Lapidus A."/>
            <person name="Del Rio T.G."/>
            <person name="Nolan M."/>
            <person name="Tice H."/>
            <person name="Cheng J.F."/>
            <person name="Pitluck S."/>
            <person name="Liolios K."/>
            <person name="Pagani I."/>
            <person name="Ivanova N."/>
            <person name="Mavromatis K."/>
            <person name="Pati A."/>
            <person name="Tapia R."/>
            <person name="Han C."/>
            <person name="Goodwin L."/>
            <person name="Chen A."/>
            <person name="Palaniappan K."/>
            <person name="Land M."/>
            <person name="Hauser L."/>
            <person name="Chang Y.J."/>
            <person name="Jeffries C.D."/>
            <person name="Rohde M."/>
            <person name="Goker M."/>
            <person name="Tindall B.J."/>
            <person name="Detter J.C."/>
            <person name="Woyke T."/>
            <person name="Bristow J."/>
            <person name="Eisen J.A."/>
            <person name="Markowitz V."/>
            <person name="Hugenholtz P."/>
            <person name="Klenk H.P."/>
            <person name="Kyrpides N.C."/>
        </authorList>
    </citation>
    <scope>NUCLEOTIDE SEQUENCE [LARGE SCALE GENOMIC DNA]</scope>
    <source>
        <strain evidence="7">DSM 17132 / JCM 16389 / KACC 11308 / NBRC 106382 / 4M15</strain>
    </source>
</reference>
<dbReference type="eggNOG" id="COG1119">
    <property type="taxonomic scope" value="Bacteria"/>
</dbReference>
<reference key="1">
    <citation type="submission" date="2010-11" db="EMBL/GenBank/DDBJ databases">
        <title>The complete genome of Leadbetterella byssophila DSM 17132.</title>
        <authorList>
            <consortium name="US DOE Joint Genome Institute (JGI-PGF)"/>
            <person name="Lucas S."/>
            <person name="Copeland A."/>
            <person name="Lapidus A."/>
            <person name="Glavina del Rio T."/>
            <person name="Dalin E."/>
            <person name="Tice H."/>
            <person name="Bruce D."/>
            <person name="Goodwin L."/>
            <person name="Pitluck S."/>
            <person name="Kyrpides N."/>
            <person name="Mavromatis K."/>
            <person name="Ivanova N."/>
            <person name="Teshima H."/>
            <person name="Brettin T."/>
            <person name="Detter J.C."/>
            <person name="Han C."/>
            <person name="Tapia R."/>
            <person name="Land M."/>
            <person name="Hauser L."/>
            <person name="Markowitz V."/>
            <person name="Cheng J.-F."/>
            <person name="Hugenholtz P."/>
            <person name="Woyke T."/>
            <person name="Wu D."/>
            <person name="Tindall B."/>
            <person name="Pomrenke H.G."/>
            <person name="Brambilla E."/>
            <person name="Klenk H.-P."/>
            <person name="Eisen J.A."/>
        </authorList>
    </citation>
    <scope>NUCLEOTIDE SEQUENCE [LARGE SCALE GENOMIC DNA]</scope>
    <source>
        <strain>DSM 17132</strain>
    </source>
</reference>
<organism evidence="6 7">
    <name type="scientific">Leadbetterella byssophila (strain DSM 17132 / JCM 16389 / KACC 11308 / NBRC 106382 / 4M15)</name>
    <dbReference type="NCBI Taxonomy" id="649349"/>
    <lineage>
        <taxon>Bacteria</taxon>
        <taxon>Pseudomonadati</taxon>
        <taxon>Bacteroidota</taxon>
        <taxon>Cytophagia</taxon>
        <taxon>Cytophagales</taxon>
        <taxon>Leadbetterellaceae</taxon>
        <taxon>Leadbetterella</taxon>
    </lineage>
</organism>
<evidence type="ECO:0000313" key="6">
    <source>
        <dbReference type="EMBL" id="ADQ17850.1"/>
    </source>
</evidence>
<name>E4RUF9_LEAB4</name>
<evidence type="ECO:0000256" key="3">
    <source>
        <dbReference type="ARBA" id="ARBA00022741"/>
    </source>
</evidence>
<proteinExistence type="inferred from homology"/>
<dbReference type="SMART" id="SM00382">
    <property type="entry name" value="AAA"/>
    <property type="match status" value="2"/>
</dbReference>
<dbReference type="OrthoDB" id="9789994at2"/>